<dbReference type="RefSeq" id="XP_013402304.1">
    <property type="nucleotide sequence ID" value="XM_013546850.1"/>
</dbReference>
<dbReference type="InterPro" id="IPR011992">
    <property type="entry name" value="EF-hand-dom_pair"/>
</dbReference>
<protein>
    <submittedName>
        <fullName evidence="2">Uncharacterized protein LOC106167943</fullName>
    </submittedName>
</protein>
<proteinExistence type="predicted"/>
<dbReference type="InParanoid" id="A0A1S3IXN0"/>
<keyword evidence="1" id="KW-1185">Reference proteome</keyword>
<dbReference type="SUPFAM" id="SSF47473">
    <property type="entry name" value="EF-hand"/>
    <property type="match status" value="1"/>
</dbReference>
<sequence length="144" mass="16372">MITQQDDGWSGAKMTSFFSSLLNKLLPARRATSYAEAKENQVFVYGEKTKNLLTLYRKISGGCDLLSYKQLQAALFDLGIHLLPSQAFQLLHANKCLKSEGHVTFGEFCIMVDTIQEQHKGRDLRELQRQNSSKRQIRKKTSGM</sequence>
<dbReference type="AlphaFoldDB" id="A0A1S3IXN0"/>
<gene>
    <name evidence="2" type="primary">LOC106167943</name>
</gene>
<name>A0A1S3IXN0_LINAN</name>
<evidence type="ECO:0000313" key="1">
    <source>
        <dbReference type="Proteomes" id="UP000085678"/>
    </source>
</evidence>
<dbReference type="Proteomes" id="UP000085678">
    <property type="component" value="Unplaced"/>
</dbReference>
<organism evidence="1 2">
    <name type="scientific">Lingula anatina</name>
    <name type="common">Brachiopod</name>
    <name type="synonym">Lingula unguis</name>
    <dbReference type="NCBI Taxonomy" id="7574"/>
    <lineage>
        <taxon>Eukaryota</taxon>
        <taxon>Metazoa</taxon>
        <taxon>Spiralia</taxon>
        <taxon>Lophotrochozoa</taxon>
        <taxon>Brachiopoda</taxon>
        <taxon>Linguliformea</taxon>
        <taxon>Lingulata</taxon>
        <taxon>Lingulida</taxon>
        <taxon>Linguloidea</taxon>
        <taxon>Lingulidae</taxon>
        <taxon>Lingula</taxon>
    </lineage>
</organism>
<evidence type="ECO:0000313" key="2">
    <source>
        <dbReference type="RefSeq" id="XP_013402304.1"/>
    </source>
</evidence>
<accession>A0A1S3IXN0</accession>
<dbReference type="KEGG" id="lak:106167943"/>
<dbReference type="GeneID" id="106167943"/>
<reference evidence="2" key="1">
    <citation type="submission" date="2025-08" db="UniProtKB">
        <authorList>
            <consortium name="RefSeq"/>
        </authorList>
    </citation>
    <scope>IDENTIFICATION</scope>
    <source>
        <tissue evidence="2">Gonads</tissue>
    </source>
</reference>